<feature type="region of interest" description="Disordered" evidence="8">
    <location>
        <begin position="129"/>
        <end position="163"/>
    </location>
</feature>
<dbReference type="InterPro" id="IPR052374">
    <property type="entry name" value="SERAC1"/>
</dbReference>
<feature type="region of interest" description="Disordered" evidence="8">
    <location>
        <begin position="902"/>
        <end position="961"/>
    </location>
</feature>
<dbReference type="AlphaFoldDB" id="A0A9Q8QIR6"/>
<dbReference type="EMBL" id="CP086358">
    <property type="protein sequence ID" value="UNI19559.1"/>
    <property type="molecule type" value="Genomic_DNA"/>
</dbReference>
<keyword evidence="6" id="KW-0496">Mitochondrion</keyword>
<dbReference type="GO" id="GO:0005739">
    <property type="term" value="C:mitochondrion"/>
    <property type="evidence" value="ECO:0007669"/>
    <property type="project" value="UniProtKB-SubCell"/>
</dbReference>
<feature type="compositionally biased region" description="Low complexity" evidence="8">
    <location>
        <begin position="560"/>
        <end position="569"/>
    </location>
</feature>
<dbReference type="SUPFAM" id="SSF53474">
    <property type="entry name" value="alpha/beta-Hydrolases"/>
    <property type="match status" value="1"/>
</dbReference>
<feature type="region of interest" description="Disordered" evidence="8">
    <location>
        <begin position="1"/>
        <end position="93"/>
    </location>
</feature>
<dbReference type="Gene3D" id="3.40.50.1820">
    <property type="entry name" value="alpha/beta hydrolase"/>
    <property type="match status" value="1"/>
</dbReference>
<proteinExistence type="inferred from homology"/>
<evidence type="ECO:0000259" key="9">
    <source>
        <dbReference type="Pfam" id="PF05057"/>
    </source>
</evidence>
<dbReference type="OrthoDB" id="361039at2759"/>
<evidence type="ECO:0000313" key="11">
    <source>
        <dbReference type="Proteomes" id="UP000829364"/>
    </source>
</evidence>
<dbReference type="KEGG" id="ptkz:JDV02_005740"/>
<evidence type="ECO:0000256" key="4">
    <source>
        <dbReference type="ARBA" id="ARBA00007920"/>
    </source>
</evidence>
<organism evidence="10 11">
    <name type="scientific">Purpureocillium takamizusanense</name>
    <dbReference type="NCBI Taxonomy" id="2060973"/>
    <lineage>
        <taxon>Eukaryota</taxon>
        <taxon>Fungi</taxon>
        <taxon>Dikarya</taxon>
        <taxon>Ascomycota</taxon>
        <taxon>Pezizomycotina</taxon>
        <taxon>Sordariomycetes</taxon>
        <taxon>Hypocreomycetidae</taxon>
        <taxon>Hypocreales</taxon>
        <taxon>Ophiocordycipitaceae</taxon>
        <taxon>Purpureocillium</taxon>
    </lineage>
</organism>
<accession>A0A9Q8QIR6</accession>
<keyword evidence="5" id="KW-0256">Endoplasmic reticulum</keyword>
<feature type="compositionally biased region" description="Low complexity" evidence="8">
    <location>
        <begin position="136"/>
        <end position="145"/>
    </location>
</feature>
<dbReference type="InterPro" id="IPR007751">
    <property type="entry name" value="DUF676_lipase-like"/>
</dbReference>
<feature type="region of interest" description="Disordered" evidence="8">
    <location>
        <begin position="530"/>
        <end position="598"/>
    </location>
</feature>
<dbReference type="Proteomes" id="UP000829364">
    <property type="component" value="Chromosome 5"/>
</dbReference>
<evidence type="ECO:0000313" key="10">
    <source>
        <dbReference type="EMBL" id="UNI19559.1"/>
    </source>
</evidence>
<sequence>MVAARDEAAAAQPAHDTDSLHVHPGSPQSPPPMSAGTSPVPLQPPNSPPSNPSSGTGETDLKAGHDVPVNPTSSDNNNEKQPPPLRFTIDPDGDLTFDETTVDVVTVPCPGGHPLRSWTRDGLLGRYFGAPSMRDTTTGAKAESGTGSGSGTGQSQDDRGPSWVRQGIRREANRARVLLYEHPPVDAEGSTLGTLADALLRELATLRSREDLDNGDGRGQAQRPLVFVGHSLGGLVVKMALCKATRDARYEAIVRECYGVAFFGTPHQGSSYFAMPSLATSIQALLQLSAPLPASITDDLRVGNSLLLHVDEDFKSVSSDVQVWTFYETIDSRLSGGNSTLNKDKDGDVYFTAPLTSIKSAILGMRQENIFPLQSDHANMASFGRHNVHTLRLFLRQLAACISRADAVSKDVDAGRWTLSLEQKVNVEVHGFFDDPPLPPQLGGDAAVNVVRAWSTRLPLKEFLSKGPEACLSERLNEVDGAPEESRFLRSRGRTSLIERQQEQAEMPFVAPEPLTIKNALGIQDRTAAARQTVTPGSPIIRPIDVLPPPSRQPGRTESRSSAPAAATRGAGGGSSVVTTPPSRAMSPPTRHSTPLMGRPSALIRADFEQDLAVDRLSPPMRPRVGRSVSRSFSLGSDRSRIEYKDFPPFSQRSRSTVDAVVGGSIDGEYDDEEDDLEASPQLPEAVMAIRKAVQGARGRIKETVVVDEVPVAFVRPDVKARRFVWVHVPFNNPTWVKDVLQTLEVSYKRDFSSLYSHDFWATRHTRGRHAQHYAYFAKPGCYFTAPRTLSPRQSLGSPALSPAMVQDSLYTCLFLPYLHFDSYKRLIRRREVILRRLGHGRSRPVPELVAKSDSLELQVVWEYLGHDPPINCRRTLDQYGYPSLRDTRSRDDDQMLYKLTKERPCGPEQQDGRGGVYAQWSTAGSGGASEKDAGQSSGASGWRERLTGRAQADDTPEEDSLLNGNVLMVDQLWLWVIHSRTFFDRSLGDVCLRLKIRSCPSSPGERATRSRAPFISRRTCGTASSMRSMWI</sequence>
<dbReference type="Pfam" id="PF05057">
    <property type="entry name" value="DUF676"/>
    <property type="match status" value="1"/>
</dbReference>
<name>A0A9Q8QIR6_9HYPO</name>
<evidence type="ECO:0000256" key="6">
    <source>
        <dbReference type="ARBA" id="ARBA00023128"/>
    </source>
</evidence>
<comment type="subcellular location">
    <subcellularLocation>
        <location evidence="2">Endoplasmic reticulum</location>
    </subcellularLocation>
    <subcellularLocation>
        <location evidence="3">Membrane</location>
    </subcellularLocation>
    <subcellularLocation>
        <location evidence="1">Mitochondrion</location>
    </subcellularLocation>
</comment>
<feature type="compositionally biased region" description="Polar residues" evidence="8">
    <location>
        <begin position="70"/>
        <end position="80"/>
    </location>
</feature>
<dbReference type="GO" id="GO:0016020">
    <property type="term" value="C:membrane"/>
    <property type="evidence" value="ECO:0007669"/>
    <property type="project" value="UniProtKB-SubCell"/>
</dbReference>
<gene>
    <name evidence="10" type="ORF">JDV02_005740</name>
</gene>
<keyword evidence="7" id="KW-0472">Membrane</keyword>
<evidence type="ECO:0000256" key="1">
    <source>
        <dbReference type="ARBA" id="ARBA00004173"/>
    </source>
</evidence>
<dbReference type="PANTHER" id="PTHR48182">
    <property type="entry name" value="PROTEIN SERAC1"/>
    <property type="match status" value="1"/>
</dbReference>
<reference evidence="10" key="1">
    <citation type="submission" date="2021-11" db="EMBL/GenBank/DDBJ databases">
        <title>Purpureocillium_takamizusanense_genome.</title>
        <authorList>
            <person name="Nguyen N.-H."/>
        </authorList>
    </citation>
    <scope>NUCLEOTIDE SEQUENCE</scope>
    <source>
        <strain evidence="10">PT3</strain>
    </source>
</reference>
<dbReference type="GO" id="GO:0005783">
    <property type="term" value="C:endoplasmic reticulum"/>
    <property type="evidence" value="ECO:0007669"/>
    <property type="project" value="UniProtKB-SubCell"/>
</dbReference>
<keyword evidence="11" id="KW-1185">Reference proteome</keyword>
<evidence type="ECO:0000256" key="7">
    <source>
        <dbReference type="ARBA" id="ARBA00023136"/>
    </source>
</evidence>
<dbReference type="PANTHER" id="PTHR48182:SF2">
    <property type="entry name" value="PROTEIN SERAC1"/>
    <property type="match status" value="1"/>
</dbReference>
<feature type="compositionally biased region" description="Pro residues" evidence="8">
    <location>
        <begin position="41"/>
        <end position="51"/>
    </location>
</feature>
<protein>
    <recommendedName>
        <fullName evidence="9">DUF676 domain-containing protein</fullName>
    </recommendedName>
</protein>
<dbReference type="InterPro" id="IPR029058">
    <property type="entry name" value="AB_hydrolase_fold"/>
</dbReference>
<evidence type="ECO:0000256" key="2">
    <source>
        <dbReference type="ARBA" id="ARBA00004240"/>
    </source>
</evidence>
<feature type="domain" description="DUF676" evidence="9">
    <location>
        <begin position="225"/>
        <end position="285"/>
    </location>
</feature>
<evidence type="ECO:0000256" key="3">
    <source>
        <dbReference type="ARBA" id="ARBA00004370"/>
    </source>
</evidence>
<dbReference type="GeneID" id="72067689"/>
<evidence type="ECO:0000256" key="5">
    <source>
        <dbReference type="ARBA" id="ARBA00022824"/>
    </source>
</evidence>
<evidence type="ECO:0000256" key="8">
    <source>
        <dbReference type="SAM" id="MobiDB-lite"/>
    </source>
</evidence>
<dbReference type="RefSeq" id="XP_047843040.1">
    <property type="nucleotide sequence ID" value="XM_047987056.1"/>
</dbReference>
<comment type="similarity">
    <text evidence="4">Belongs to the putative lipase ROG1 family.</text>
</comment>